<dbReference type="Proteomes" id="UP000252797">
    <property type="component" value="Unassembled WGS sequence"/>
</dbReference>
<dbReference type="GO" id="GO:0055085">
    <property type="term" value="P:transmembrane transport"/>
    <property type="evidence" value="ECO:0007669"/>
    <property type="project" value="UniProtKB-UniRule"/>
</dbReference>
<comment type="subcellular location">
    <subcellularLocation>
        <location evidence="1 6">Cell membrane</location>
        <topology evidence="1 6">Multi-pass membrane protein</topology>
    </subcellularLocation>
</comment>
<keyword evidence="4 6" id="KW-1133">Transmembrane helix</keyword>
<evidence type="ECO:0000259" key="7">
    <source>
        <dbReference type="Pfam" id="PF02687"/>
    </source>
</evidence>
<feature type="domain" description="ABC3 transporter permease C-terminal" evidence="7">
    <location>
        <begin position="59"/>
        <end position="177"/>
    </location>
</feature>
<proteinExistence type="inferred from homology"/>
<gene>
    <name evidence="8" type="ORF">EA71_00754</name>
</gene>
<dbReference type="AlphaFoldDB" id="A0A367CBJ0"/>
<dbReference type="PANTHER" id="PTHR46795:SF3">
    <property type="entry name" value="ABC TRANSPORTER PERMEASE"/>
    <property type="match status" value="1"/>
</dbReference>
<feature type="transmembrane region" description="Helical" evidence="6">
    <location>
        <begin position="146"/>
        <end position="173"/>
    </location>
</feature>
<sequence length="686" mass="79010">MLYKLAAKSFMRQSRGYLVYFFSLVLATMIYYSFSAMTYDKSLIRRTSQDFSIDAFFNIGSWIIIIVLFFFVISANRFFLNRRQKEFGIYQLFGIKKRQVAVIYVLETMTMGLFACITGVGLGIVFSKLFSMILIRMMKMTIKSLFFVSFPSIVETVLILLLLLSSVSLYSLWKIWRYPRFRSFGKKEHTESSKLRIRTRHRLLGFLGLLLISSGYFFAVHYREFITKNLAATGTLHFAIFLTLLIIIFCVVGTYLFFCYSFRLILNLFNRSAVKYKGINFLLIGNTQIHLQKSWRINSLITLVIAISLSMIGAIMSISTITARTVDIANPVSYQLEPELAEKIRPILSDGKQKITDEITLNYKVIGGINNIDDLGEGEESKVFKLVNLISEKEYNAFRRINPKMPKVALTSDESTVLLDSTLDLFKNFSLYGSTIYLPEVKLDIQAKMVNFLGDSDVNYLGPTLVVSDKVFTEAKGVHYQLLNWNVEGGDNEQITERLTKEVTTTWDKTVYYDYDIKGDQLVGHIESKKIPENMDKNKENNYFSEGSRLNFVARYPAVRWADRIIGIITFLAIFLGMIVIVATGSMLMVRLLAEAEEEKSNYQLLTKIGIAQKRTNRMIFEQNAIMFFPPMILGIMHTIFAVNVFSQFIATASYWLPYLICGFLIIIYLLFYYITSRLYCRIIEE</sequence>
<name>A0A367CBJ0_9ENTE</name>
<keyword evidence="5 6" id="KW-0472">Membrane</keyword>
<dbReference type="PIRSF" id="PIRSF018968">
    <property type="entry name" value="ABC_permease_BceB"/>
    <property type="match status" value="1"/>
</dbReference>
<feature type="transmembrane region" description="Helical" evidence="6">
    <location>
        <begin position="300"/>
        <end position="321"/>
    </location>
</feature>
<evidence type="ECO:0000256" key="6">
    <source>
        <dbReference type="PIRNR" id="PIRNR018968"/>
    </source>
</evidence>
<feature type="transmembrane region" description="Helical" evidence="6">
    <location>
        <begin position="565"/>
        <end position="590"/>
    </location>
</feature>
<feature type="transmembrane region" description="Helical" evidence="6">
    <location>
        <begin position="17"/>
        <end position="39"/>
    </location>
</feature>
<dbReference type="GeneID" id="56743398"/>
<dbReference type="GO" id="GO:0005886">
    <property type="term" value="C:plasma membrane"/>
    <property type="evidence" value="ECO:0007669"/>
    <property type="project" value="UniProtKB-SubCell"/>
</dbReference>
<comment type="caution">
    <text evidence="8">The sequence shown here is derived from an EMBL/GenBank/DDBJ whole genome shotgun (WGS) entry which is preliminary data.</text>
</comment>
<evidence type="ECO:0000256" key="4">
    <source>
        <dbReference type="ARBA" id="ARBA00022989"/>
    </source>
</evidence>
<feature type="transmembrane region" description="Helical" evidence="6">
    <location>
        <begin position="625"/>
        <end position="650"/>
    </location>
</feature>
<feature type="transmembrane region" description="Helical" evidence="6">
    <location>
        <begin position="59"/>
        <end position="80"/>
    </location>
</feature>
<dbReference type="InterPro" id="IPR052536">
    <property type="entry name" value="ABC-4_Integral_Memb_Prot"/>
</dbReference>
<feature type="transmembrane region" description="Helical" evidence="6">
    <location>
        <begin position="656"/>
        <end position="675"/>
    </location>
</feature>
<dbReference type="PANTHER" id="PTHR46795">
    <property type="entry name" value="ABC TRANSPORTER PERMEASE-RELATED-RELATED"/>
    <property type="match status" value="1"/>
</dbReference>
<organism evidence="8 9">
    <name type="scientific">Enterococcus durans</name>
    <dbReference type="NCBI Taxonomy" id="53345"/>
    <lineage>
        <taxon>Bacteria</taxon>
        <taxon>Bacillati</taxon>
        <taxon>Bacillota</taxon>
        <taxon>Bacilli</taxon>
        <taxon>Lactobacillales</taxon>
        <taxon>Enterococcaceae</taxon>
        <taxon>Enterococcus</taxon>
    </lineage>
</organism>
<evidence type="ECO:0000313" key="9">
    <source>
        <dbReference type="Proteomes" id="UP000252797"/>
    </source>
</evidence>
<dbReference type="RefSeq" id="WP_081133919.1">
    <property type="nucleotide sequence ID" value="NZ_CAXUDG010000020.1"/>
</dbReference>
<dbReference type="STRING" id="53345.LIU_04985"/>
<feature type="transmembrane region" description="Helical" evidence="6">
    <location>
        <begin position="234"/>
        <end position="258"/>
    </location>
</feature>
<feature type="transmembrane region" description="Helical" evidence="6">
    <location>
        <begin position="101"/>
        <end position="126"/>
    </location>
</feature>
<dbReference type="InterPro" id="IPR027022">
    <property type="entry name" value="ABC_permease_BceB-typ"/>
</dbReference>
<keyword evidence="6" id="KW-0813">Transport</keyword>
<protein>
    <recommendedName>
        <fullName evidence="7">ABC3 transporter permease C-terminal domain-containing protein</fullName>
    </recommendedName>
</protein>
<evidence type="ECO:0000256" key="2">
    <source>
        <dbReference type="ARBA" id="ARBA00022475"/>
    </source>
</evidence>
<reference evidence="8 9" key="1">
    <citation type="submission" date="2015-06" db="EMBL/GenBank/DDBJ databases">
        <title>The Genome Sequence of Enterococcus durans 4EA1.</title>
        <authorList>
            <consortium name="The Broad Institute Genomics Platform"/>
            <consortium name="The Broad Institute Genome Sequencing Center for Infectious Disease"/>
            <person name="Earl A.M."/>
            <person name="Van Tyne D."/>
            <person name="Lebreton F."/>
            <person name="Saavedra J.T."/>
            <person name="Gilmore M.S."/>
            <person name="Manson Mcguire A."/>
            <person name="Clock S."/>
            <person name="Crupain M."/>
            <person name="Rangan U."/>
            <person name="Young S."/>
            <person name="Abouelleil A."/>
            <person name="Cao P."/>
            <person name="Chapman S.B."/>
            <person name="Griggs A."/>
            <person name="Priest M."/>
            <person name="Shea T."/>
            <person name="Wortman J."/>
            <person name="Nusbaum C."/>
            <person name="Birren B."/>
        </authorList>
    </citation>
    <scope>NUCLEOTIDE SEQUENCE [LARGE SCALE GENOMIC DNA]</scope>
    <source>
        <strain evidence="8 9">4EA1</strain>
    </source>
</reference>
<evidence type="ECO:0000256" key="3">
    <source>
        <dbReference type="ARBA" id="ARBA00022692"/>
    </source>
</evidence>
<feature type="transmembrane region" description="Helical" evidence="6">
    <location>
        <begin position="203"/>
        <end position="222"/>
    </location>
</feature>
<dbReference type="EMBL" id="LEPB01000004">
    <property type="protein sequence ID" value="RCA10025.1"/>
    <property type="molecule type" value="Genomic_DNA"/>
</dbReference>
<accession>A0A367CBJ0</accession>
<keyword evidence="2 6" id="KW-1003">Cell membrane</keyword>
<evidence type="ECO:0000256" key="5">
    <source>
        <dbReference type="ARBA" id="ARBA00023136"/>
    </source>
</evidence>
<comment type="similarity">
    <text evidence="6">Belongs to the ABC-4 integral membrane protein family.</text>
</comment>
<dbReference type="Pfam" id="PF02687">
    <property type="entry name" value="FtsX"/>
    <property type="match status" value="1"/>
</dbReference>
<evidence type="ECO:0000313" key="8">
    <source>
        <dbReference type="EMBL" id="RCA10025.1"/>
    </source>
</evidence>
<dbReference type="InterPro" id="IPR003838">
    <property type="entry name" value="ABC3_permease_C"/>
</dbReference>
<keyword evidence="3 6" id="KW-0812">Transmembrane</keyword>
<evidence type="ECO:0000256" key="1">
    <source>
        <dbReference type="ARBA" id="ARBA00004651"/>
    </source>
</evidence>